<evidence type="ECO:0000256" key="5">
    <source>
        <dbReference type="ARBA" id="ARBA00022833"/>
    </source>
</evidence>
<feature type="domain" description="C2H2-type" evidence="12">
    <location>
        <begin position="1601"/>
        <end position="1628"/>
    </location>
</feature>
<dbReference type="GO" id="GO:0008270">
    <property type="term" value="F:zinc ion binding"/>
    <property type="evidence" value="ECO:0007669"/>
    <property type="project" value="UniProtKB-KW"/>
</dbReference>
<feature type="domain" description="C2H2-type" evidence="12">
    <location>
        <begin position="1546"/>
        <end position="1573"/>
    </location>
</feature>
<feature type="domain" description="C2H2-type" evidence="12">
    <location>
        <begin position="1489"/>
        <end position="1518"/>
    </location>
</feature>
<feature type="compositionally biased region" description="Low complexity" evidence="11">
    <location>
        <begin position="628"/>
        <end position="641"/>
    </location>
</feature>
<dbReference type="GO" id="GO:0005634">
    <property type="term" value="C:nucleus"/>
    <property type="evidence" value="ECO:0007669"/>
    <property type="project" value="UniProtKB-SubCell"/>
</dbReference>
<evidence type="ECO:0000256" key="1">
    <source>
        <dbReference type="ARBA" id="ARBA00004123"/>
    </source>
</evidence>
<feature type="compositionally biased region" description="Polar residues" evidence="11">
    <location>
        <begin position="308"/>
        <end position="325"/>
    </location>
</feature>
<evidence type="ECO:0000256" key="7">
    <source>
        <dbReference type="ARBA" id="ARBA00023125"/>
    </source>
</evidence>
<dbReference type="GO" id="GO:0000978">
    <property type="term" value="F:RNA polymerase II cis-regulatory region sequence-specific DNA binding"/>
    <property type="evidence" value="ECO:0007669"/>
    <property type="project" value="TreeGrafter"/>
</dbReference>
<proteinExistence type="predicted"/>
<feature type="region of interest" description="Disordered" evidence="11">
    <location>
        <begin position="628"/>
        <end position="814"/>
    </location>
</feature>
<dbReference type="PROSITE" id="PS50157">
    <property type="entry name" value="ZINC_FINGER_C2H2_2"/>
    <property type="match status" value="10"/>
</dbReference>
<dbReference type="SUPFAM" id="SSF57667">
    <property type="entry name" value="beta-beta-alpha zinc fingers"/>
    <property type="match status" value="6"/>
</dbReference>
<dbReference type="EMBL" id="JARKIK010000019">
    <property type="protein sequence ID" value="KAK8745673.1"/>
    <property type="molecule type" value="Genomic_DNA"/>
</dbReference>
<dbReference type="Pfam" id="PF13912">
    <property type="entry name" value="zf-C2H2_6"/>
    <property type="match status" value="3"/>
</dbReference>
<dbReference type="Proteomes" id="UP001445076">
    <property type="component" value="Unassembled WGS sequence"/>
</dbReference>
<feature type="region of interest" description="Disordered" evidence="11">
    <location>
        <begin position="847"/>
        <end position="866"/>
    </location>
</feature>
<dbReference type="PROSITE" id="PS00028">
    <property type="entry name" value="ZINC_FINGER_C2H2_1"/>
    <property type="match status" value="10"/>
</dbReference>
<evidence type="ECO:0000256" key="3">
    <source>
        <dbReference type="ARBA" id="ARBA00022737"/>
    </source>
</evidence>
<dbReference type="InterPro" id="IPR050752">
    <property type="entry name" value="C2H2-ZF_domain"/>
</dbReference>
<feature type="domain" description="C2H2-type" evidence="12">
    <location>
        <begin position="1518"/>
        <end position="1545"/>
    </location>
</feature>
<keyword evidence="7" id="KW-0238">DNA-binding</keyword>
<keyword evidence="2" id="KW-0479">Metal-binding</keyword>
<comment type="caution">
    <text evidence="13">The sequence shown here is derived from an EMBL/GenBank/DDBJ whole genome shotgun (WGS) entry which is preliminary data.</text>
</comment>
<dbReference type="Pfam" id="PF12874">
    <property type="entry name" value="zf-met"/>
    <property type="match status" value="1"/>
</dbReference>
<feature type="domain" description="C2H2-type" evidence="12">
    <location>
        <begin position="1629"/>
        <end position="1656"/>
    </location>
</feature>
<dbReference type="Gene3D" id="3.30.160.60">
    <property type="entry name" value="Classic Zinc Finger"/>
    <property type="match status" value="6"/>
</dbReference>
<feature type="compositionally biased region" description="Low complexity" evidence="11">
    <location>
        <begin position="673"/>
        <end position="713"/>
    </location>
</feature>
<dbReference type="PANTHER" id="PTHR24384:SF189">
    <property type="entry name" value="C2H2-TYPE DOMAIN-CONTAINING PROTEIN-RELATED"/>
    <property type="match status" value="1"/>
</dbReference>
<sequence>MKPILPKSSVAGVGFPQIRSIVASPGTTIIFATPMAPTNFGVGPPGAPQPTSIILPSPSPTITLSTQSVPQPTPVILPLSSSKMGTSTSLHSRCPLLAPKNFLPKSELENQQRSRKCFKGRKSNPKLFKVKEAMVAQRLQQTNSCDLPGGKLGDQEASVKSVLPKIAQGDTKTLIIVPAPIPTLKPLMVSSFILAPKSSTVADVKTNLDHSRNVGLDKTGNIIAKENHKNLAFEVQQESEPSHETKITSKVKSVLEDQVRIRFTRDKKSHSQLSLVSENSHDKLDKMERDTKCKPSASSPIVVHKCTSAESSQVESPVPSGNSSLHLAAKLSPQQGASQTPPPPYPQHSYMKETCLNSQHAHLPHEYKICKTVKEINCPKAETLKLSEITEKLRERKFRRRQSLSECPSIPGHIPSPEKSLTNTTCATNNVDEIQVPLSNLSKSSQSATLNVQHIYSSHTSPPKISKLDSPQKLLIDNAITENYACCSPVSPVYSTAPVHLKLHSKDSPSRITSPLSAVNSYVEGSLDSPFYCVKNHSHSSCLSDKSSVGTLSGLPNSPSSSGFMYPSVCQSQYCARVSATSPILSSEFSDASAAAAGSQSCHQVSYSHQPKTSHVIPVEAPFLTQNSQSTSTSHTTLPSQFISHPDTSFYTRSSQPNQCNKAPQKSLHKHSCSSSHINSSSSTSYVHSHQSSQETHTQSSHSPSYHPHSPQPASCIQPLRLTSCTPSQLSPHTGSPKPTLHMQSPHMHSIQLPSCMQPSQSPLYTQSSQPATRTQSPQPATHTQSSQETPYTQSSQASLCVQSPQRPSYSQSLMPTSHMLSTQSVSYTKSAQQTCYEHFPHSNSYEQSCESASDRQSPRPTSYIPTHHLASCARSPQPSLYSYSPQSASFMQSRHSNSHMQSEHITACSESPQPQGYSLQIQYHVNDIDPPSPQALSFSSGHASSYCQFPQADTCSQSSHASPVPLRASSTSAVGKDVSQSSHLLPYSVPNVSPPHHHVSPASISYNNAYNSQLSSDANYLQYYGSIKGMSLASSYSAEEISSSFISLEKSLSPPSYEAHLQNTVSNLTSSPHGSTSHNTSGVYHQIAPTNYSLSCHSTKFEQDISAVHPNPRKSVRSPPAYPFSPTLVPPPTYALNSQLTPTTHHSDHPTVLDVSKGSYGYSPEESSHSFFPNNPPVFPPAAPPLNDPRPGVPFLNCQDYNTGQSHSMNYNSASGSTFSSVMYHPSHDVQISDNGVVSQGLHNRSYKLTDQQTFKHHHQETELTVPDWRNPTRGVGIHNSDSLKVHSLIERASRLWFIPHQEQNRVYMKRKEMARDLLSHPDLHLSRDMMLKEKFWIEEDEPIAEEILLSSMTYNTEKEHKQSNKSHAKKKQIREMLCQVCGKMLKGRSSLKSHLNSHHRIQPHACPYCTKCFTNRSVLVAHLRIHTGEMPYVCRICDTSFRTQSSLTRHKSLHTNIRPYECSMCSKAFKTKLVLQQHLKLHLTGLFTCSECGKTFERHKSLAVHKASHHHASQKFPCPHCHKAYQFISLLNHHMQVHSNIRKHVCSVCSESFVWRSGLAAHMRTHSTSRPKCDICGMHFASEKRLNTHYRRHSNPHPHRCEVCGRSFSHAYRLVSHSLTHHEHKEYACPKCDVVFTSAKKIKKHLISHRKEEPRICQLSGTIEIPKSTT</sequence>
<feature type="compositionally biased region" description="Polar residues" evidence="11">
    <location>
        <begin position="642"/>
        <end position="664"/>
    </location>
</feature>
<keyword evidence="3" id="KW-0677">Repeat</keyword>
<dbReference type="Pfam" id="PF00096">
    <property type="entry name" value="zf-C2H2"/>
    <property type="match status" value="2"/>
</dbReference>
<feature type="domain" description="C2H2-type" evidence="12">
    <location>
        <begin position="1462"/>
        <end position="1484"/>
    </location>
</feature>
<dbReference type="SMART" id="SM00355">
    <property type="entry name" value="ZnF_C2H2"/>
    <property type="match status" value="10"/>
</dbReference>
<keyword evidence="5" id="KW-0862">Zinc</keyword>
<evidence type="ECO:0000313" key="14">
    <source>
        <dbReference type="Proteomes" id="UP001445076"/>
    </source>
</evidence>
<dbReference type="GO" id="GO:0000981">
    <property type="term" value="F:DNA-binding transcription factor activity, RNA polymerase II-specific"/>
    <property type="evidence" value="ECO:0007669"/>
    <property type="project" value="TreeGrafter"/>
</dbReference>
<feature type="compositionally biased region" description="Polar residues" evidence="11">
    <location>
        <begin position="752"/>
        <end position="814"/>
    </location>
</feature>
<evidence type="ECO:0000256" key="9">
    <source>
        <dbReference type="ARBA" id="ARBA00023242"/>
    </source>
</evidence>
<dbReference type="FunFam" id="3.30.160.60:FF:000688">
    <property type="entry name" value="zinc finger protein 197 isoform X1"/>
    <property type="match status" value="1"/>
</dbReference>
<evidence type="ECO:0000256" key="11">
    <source>
        <dbReference type="SAM" id="MobiDB-lite"/>
    </source>
</evidence>
<comment type="subcellular location">
    <subcellularLocation>
        <location evidence="1">Nucleus</location>
    </subcellularLocation>
</comment>
<keyword evidence="4 10" id="KW-0863">Zinc-finger</keyword>
<reference evidence="13 14" key="1">
    <citation type="journal article" date="2024" name="BMC Genomics">
        <title>Genome assembly of redclaw crayfish (Cherax quadricarinatus) provides insights into its immune adaptation and hypoxia tolerance.</title>
        <authorList>
            <person name="Liu Z."/>
            <person name="Zheng J."/>
            <person name="Li H."/>
            <person name="Fang K."/>
            <person name="Wang S."/>
            <person name="He J."/>
            <person name="Zhou D."/>
            <person name="Weng S."/>
            <person name="Chi M."/>
            <person name="Gu Z."/>
            <person name="He J."/>
            <person name="Li F."/>
            <person name="Wang M."/>
        </authorList>
    </citation>
    <scope>NUCLEOTIDE SEQUENCE [LARGE SCALE GENOMIC DNA]</scope>
    <source>
        <strain evidence="13">ZL_2023a</strain>
    </source>
</reference>
<evidence type="ECO:0000313" key="13">
    <source>
        <dbReference type="EMBL" id="KAK8745673.1"/>
    </source>
</evidence>
<name>A0AAW0Y241_CHEQU</name>
<evidence type="ECO:0000256" key="10">
    <source>
        <dbReference type="PROSITE-ProRule" id="PRU00042"/>
    </source>
</evidence>
<dbReference type="FunFam" id="3.30.160.60:FF:000045">
    <property type="entry name" value="ZFP69 zinc finger protein B"/>
    <property type="match status" value="1"/>
</dbReference>
<feature type="region of interest" description="Disordered" evidence="11">
    <location>
        <begin position="306"/>
        <end position="325"/>
    </location>
</feature>
<evidence type="ECO:0000256" key="4">
    <source>
        <dbReference type="ARBA" id="ARBA00022771"/>
    </source>
</evidence>
<evidence type="ECO:0000256" key="8">
    <source>
        <dbReference type="ARBA" id="ARBA00023163"/>
    </source>
</evidence>
<feature type="domain" description="C2H2-type" evidence="12">
    <location>
        <begin position="1406"/>
        <end position="1433"/>
    </location>
</feature>
<evidence type="ECO:0000256" key="2">
    <source>
        <dbReference type="ARBA" id="ARBA00022723"/>
    </source>
</evidence>
<accession>A0AAW0Y241</accession>
<organism evidence="13 14">
    <name type="scientific">Cherax quadricarinatus</name>
    <name type="common">Australian red claw crayfish</name>
    <dbReference type="NCBI Taxonomy" id="27406"/>
    <lineage>
        <taxon>Eukaryota</taxon>
        <taxon>Metazoa</taxon>
        <taxon>Ecdysozoa</taxon>
        <taxon>Arthropoda</taxon>
        <taxon>Crustacea</taxon>
        <taxon>Multicrustacea</taxon>
        <taxon>Malacostraca</taxon>
        <taxon>Eumalacostraca</taxon>
        <taxon>Eucarida</taxon>
        <taxon>Decapoda</taxon>
        <taxon>Pleocyemata</taxon>
        <taxon>Astacidea</taxon>
        <taxon>Parastacoidea</taxon>
        <taxon>Parastacidae</taxon>
        <taxon>Cherax</taxon>
    </lineage>
</organism>
<keyword evidence="6" id="KW-0805">Transcription regulation</keyword>
<dbReference type="InterPro" id="IPR013087">
    <property type="entry name" value="Znf_C2H2_type"/>
</dbReference>
<feature type="compositionally biased region" description="Polar residues" evidence="11">
    <location>
        <begin position="721"/>
        <end position="734"/>
    </location>
</feature>
<evidence type="ECO:0000256" key="6">
    <source>
        <dbReference type="ARBA" id="ARBA00023015"/>
    </source>
</evidence>
<feature type="domain" description="C2H2-type" evidence="12">
    <location>
        <begin position="1573"/>
        <end position="1600"/>
    </location>
</feature>
<keyword evidence="9" id="KW-0539">Nucleus</keyword>
<dbReference type="InterPro" id="IPR036236">
    <property type="entry name" value="Znf_C2H2_sf"/>
</dbReference>
<protein>
    <recommendedName>
        <fullName evidence="12">C2H2-type domain-containing protein</fullName>
    </recommendedName>
</protein>
<gene>
    <name evidence="13" type="ORF">OTU49_000312</name>
</gene>
<feature type="domain" description="C2H2-type" evidence="12">
    <location>
        <begin position="1378"/>
        <end position="1405"/>
    </location>
</feature>
<feature type="domain" description="C2H2-type" evidence="12">
    <location>
        <begin position="1434"/>
        <end position="1461"/>
    </location>
</feature>
<keyword evidence="8" id="KW-0804">Transcription</keyword>
<evidence type="ECO:0000259" key="12">
    <source>
        <dbReference type="PROSITE" id="PS50157"/>
    </source>
</evidence>
<dbReference type="PANTHER" id="PTHR24384">
    <property type="entry name" value="FINGER PUTATIVE TRANSCRIPTION FACTOR FAMILY-RELATED"/>
    <property type="match status" value="1"/>
</dbReference>
<keyword evidence="14" id="KW-1185">Reference proteome</keyword>